<organism evidence="2 3">
    <name type="scientific">Thalassobacter stenotrophicus</name>
    <dbReference type="NCBI Taxonomy" id="266809"/>
    <lineage>
        <taxon>Bacteria</taxon>
        <taxon>Pseudomonadati</taxon>
        <taxon>Pseudomonadota</taxon>
        <taxon>Alphaproteobacteria</taxon>
        <taxon>Rhodobacterales</taxon>
        <taxon>Roseobacteraceae</taxon>
        <taxon>Thalassobacter</taxon>
    </lineage>
</organism>
<dbReference type="EC" id="2.7.7.7" evidence="2"/>
<proteinExistence type="predicted"/>
<gene>
    <name evidence="2" type="primary">dnaX_2</name>
    <name evidence="2" type="ORF">THS5294_02596</name>
</gene>
<dbReference type="PANTHER" id="PTHR11669:SF8">
    <property type="entry name" value="DNA POLYMERASE III SUBUNIT DELTA"/>
    <property type="match status" value="1"/>
</dbReference>
<dbReference type="RefSeq" id="WP_058124070.1">
    <property type="nucleotide sequence ID" value="NZ_CYRX01000031.1"/>
</dbReference>
<evidence type="ECO:0000313" key="2">
    <source>
        <dbReference type="EMBL" id="CUH61293.1"/>
    </source>
</evidence>
<evidence type="ECO:0000313" key="3">
    <source>
        <dbReference type="Proteomes" id="UP000051298"/>
    </source>
</evidence>
<dbReference type="InterPro" id="IPR027417">
    <property type="entry name" value="P-loop_NTPase"/>
</dbReference>
<accession>A0A0P1F152</accession>
<sequence>MAVIEADEAPPEPDRAGDAPHPRNTVRLFGQAAAEAAFLDAFTSDRLHHGWLLTGPRGIGKATFAWRAARFLLSQPTPGGDAGLFGAAPTPTSLETDPDHPVARRMVALSEPSHFLLRRPWNAKTKKLSAEITVDATRALHNFFHMSASDGGRRTVIVDAADELNTSAANALLKALEEPPANTTLFLIAHQPARLLPTIRSRCRALPLMPLSEDDLTQALHQAAPDADTTRPPGLNALANGSVGTALRMTSGGGLDIYARLLSLWARPTLDRQTALKCADACVGAANAETYALTTELIAIFLARLARTGLTGPPNPPVAENEPQILARLAPHDVAARSWATLSATHSARIAHARAVNLDPAAVILDTLHAIDTEARRWA</sequence>
<dbReference type="AlphaFoldDB" id="A0A0P1F152"/>
<dbReference type="Proteomes" id="UP000051298">
    <property type="component" value="Unassembled WGS sequence"/>
</dbReference>
<dbReference type="STRING" id="266809.PM03_12455"/>
<dbReference type="InterPro" id="IPR050238">
    <property type="entry name" value="DNA_Rep/Repair_Clamp_Loader"/>
</dbReference>
<evidence type="ECO:0000256" key="1">
    <source>
        <dbReference type="SAM" id="MobiDB-lite"/>
    </source>
</evidence>
<dbReference type="GO" id="GO:0006261">
    <property type="term" value="P:DNA-templated DNA replication"/>
    <property type="evidence" value="ECO:0007669"/>
    <property type="project" value="TreeGrafter"/>
</dbReference>
<dbReference type="PANTHER" id="PTHR11669">
    <property type="entry name" value="REPLICATION FACTOR C / DNA POLYMERASE III GAMMA-TAU SUBUNIT"/>
    <property type="match status" value="1"/>
</dbReference>
<feature type="region of interest" description="Disordered" evidence="1">
    <location>
        <begin position="1"/>
        <end position="23"/>
    </location>
</feature>
<dbReference type="SUPFAM" id="SSF52540">
    <property type="entry name" value="P-loop containing nucleoside triphosphate hydrolases"/>
    <property type="match status" value="1"/>
</dbReference>
<dbReference type="GO" id="GO:0003887">
    <property type="term" value="F:DNA-directed DNA polymerase activity"/>
    <property type="evidence" value="ECO:0007669"/>
    <property type="project" value="UniProtKB-EC"/>
</dbReference>
<dbReference type="NCBIfam" id="NF005677">
    <property type="entry name" value="PRK07471.1"/>
    <property type="match status" value="1"/>
</dbReference>
<reference evidence="2 3" key="1">
    <citation type="submission" date="2015-09" db="EMBL/GenBank/DDBJ databases">
        <authorList>
            <consortium name="Swine Surveillance"/>
        </authorList>
    </citation>
    <scope>NUCLEOTIDE SEQUENCE [LARGE SCALE GENOMIC DNA]</scope>
    <source>
        <strain evidence="2 3">CECT 5294</strain>
    </source>
</reference>
<feature type="compositionally biased region" description="Basic and acidic residues" evidence="1">
    <location>
        <begin position="12"/>
        <end position="21"/>
    </location>
</feature>
<name>A0A0P1F152_9RHOB</name>
<protein>
    <submittedName>
        <fullName evidence="2">DNA polymerase III subunit tau</fullName>
        <ecNumber evidence="2">2.7.7.7</ecNumber>
    </submittedName>
</protein>
<keyword evidence="2" id="KW-0548">Nucleotidyltransferase</keyword>
<dbReference type="Gene3D" id="3.40.50.300">
    <property type="entry name" value="P-loop containing nucleotide triphosphate hydrolases"/>
    <property type="match status" value="1"/>
</dbReference>
<keyword evidence="2" id="KW-0808">Transferase</keyword>
<dbReference type="eggNOG" id="COG0470">
    <property type="taxonomic scope" value="Bacteria"/>
</dbReference>
<dbReference type="Pfam" id="PF13177">
    <property type="entry name" value="DNA_pol3_delta2"/>
    <property type="match status" value="1"/>
</dbReference>
<dbReference type="EMBL" id="CYRX01000031">
    <property type="protein sequence ID" value="CUH61293.1"/>
    <property type="molecule type" value="Genomic_DNA"/>
</dbReference>
<feature type="compositionally biased region" description="Acidic residues" evidence="1">
    <location>
        <begin position="1"/>
        <end position="11"/>
    </location>
</feature>
<dbReference type="GO" id="GO:0009360">
    <property type="term" value="C:DNA polymerase III complex"/>
    <property type="evidence" value="ECO:0007669"/>
    <property type="project" value="TreeGrafter"/>
</dbReference>